<gene>
    <name evidence="1" type="ORF">FHS31_001597</name>
</gene>
<protein>
    <recommendedName>
        <fullName evidence="3">Capsular biosynthesis protein</fullName>
    </recommendedName>
</protein>
<evidence type="ECO:0000313" key="2">
    <source>
        <dbReference type="Proteomes" id="UP000727456"/>
    </source>
</evidence>
<dbReference type="InterPro" id="IPR029044">
    <property type="entry name" value="Nucleotide-diphossugar_trans"/>
</dbReference>
<evidence type="ECO:0008006" key="3">
    <source>
        <dbReference type="Google" id="ProtNLM"/>
    </source>
</evidence>
<name>A0ABX0TR29_9SPHN</name>
<dbReference type="InterPro" id="IPR016873">
    <property type="entry name" value="Caps_polysacc_synth_BcbE_prd"/>
</dbReference>
<dbReference type="EMBL" id="JAAOZC010000003">
    <property type="protein sequence ID" value="NIJ07987.1"/>
    <property type="molecule type" value="Genomic_DNA"/>
</dbReference>
<dbReference type="Gene3D" id="3.90.550.10">
    <property type="entry name" value="Spore Coat Polysaccharide Biosynthesis Protein SpsA, Chain A"/>
    <property type="match status" value="1"/>
</dbReference>
<sequence>MIVIPMAGLSRRFLEAGYEQPKYMLEAHGRTLFDHSVASFAAYFDTTPFLFVARDVMETGPFIAERCKALGIQDARITLLDAPTRGQAETVALGLQQGSVGADAPITIFNIDTFRPGFRFPDFLTDADGYLETFEGEGANWSFVRPVAEGSDRAAETSEKRPISRFCCTGLYHFARAGLFLDAFAAESRLDAGELQGGELYVAPMYNRLIAEGRDIRFTVIPREEVIFCGVPAEYDALLADPPAALG</sequence>
<dbReference type="RefSeq" id="WP_167072826.1">
    <property type="nucleotide sequence ID" value="NZ_JAAOZC010000003.1"/>
</dbReference>
<dbReference type="Proteomes" id="UP000727456">
    <property type="component" value="Unassembled WGS sequence"/>
</dbReference>
<proteinExistence type="predicted"/>
<evidence type="ECO:0000313" key="1">
    <source>
        <dbReference type="EMBL" id="NIJ07987.1"/>
    </source>
</evidence>
<dbReference type="SUPFAM" id="SSF53448">
    <property type="entry name" value="Nucleotide-diphospho-sugar transferases"/>
    <property type="match status" value="1"/>
</dbReference>
<organism evidence="1 2">
    <name type="scientific">Sphingomonas vulcanisoli</name>
    <dbReference type="NCBI Taxonomy" id="1658060"/>
    <lineage>
        <taxon>Bacteria</taxon>
        <taxon>Pseudomonadati</taxon>
        <taxon>Pseudomonadota</taxon>
        <taxon>Alphaproteobacteria</taxon>
        <taxon>Sphingomonadales</taxon>
        <taxon>Sphingomonadaceae</taxon>
        <taxon>Sphingomonas</taxon>
    </lineage>
</organism>
<accession>A0ABX0TR29</accession>
<comment type="caution">
    <text evidence="1">The sequence shown here is derived from an EMBL/GenBank/DDBJ whole genome shotgun (WGS) entry which is preliminary data.</text>
</comment>
<keyword evidence="2" id="KW-1185">Reference proteome</keyword>
<reference evidence="1 2" key="1">
    <citation type="submission" date="2020-03" db="EMBL/GenBank/DDBJ databases">
        <title>Genomic Encyclopedia of Type Strains, Phase III (KMG-III): the genomes of soil and plant-associated and newly described type strains.</title>
        <authorList>
            <person name="Whitman W."/>
        </authorList>
    </citation>
    <scope>NUCLEOTIDE SEQUENCE [LARGE SCALE GENOMIC DNA]</scope>
    <source>
        <strain evidence="1 2">CECT 8804</strain>
    </source>
</reference>
<dbReference type="CDD" id="cd04183">
    <property type="entry name" value="GT2_BcE_like"/>
    <property type="match status" value="1"/>
</dbReference>
<dbReference type="PIRSF" id="PIRSF028162">
    <property type="entry name" value="BcbE_prd"/>
    <property type="match status" value="1"/>
</dbReference>